<dbReference type="RefSeq" id="WP_157774926.1">
    <property type="nucleotide sequence ID" value="NZ_CP022163.1"/>
</dbReference>
<protein>
    <recommendedName>
        <fullName evidence="3">Lipoprotein</fullName>
    </recommendedName>
</protein>
<keyword evidence="2" id="KW-1185">Reference proteome</keyword>
<dbReference type="AlphaFoldDB" id="A0A250ID58"/>
<dbReference type="Proteomes" id="UP000217289">
    <property type="component" value="Chromosome"/>
</dbReference>
<dbReference type="EMBL" id="CP022163">
    <property type="protein sequence ID" value="ATB29163.1"/>
    <property type="molecule type" value="Genomic_DNA"/>
</dbReference>
<organism evidence="1 2">
    <name type="scientific">Melittangium boletus DSM 14713</name>
    <dbReference type="NCBI Taxonomy" id="1294270"/>
    <lineage>
        <taxon>Bacteria</taxon>
        <taxon>Pseudomonadati</taxon>
        <taxon>Myxococcota</taxon>
        <taxon>Myxococcia</taxon>
        <taxon>Myxococcales</taxon>
        <taxon>Cystobacterineae</taxon>
        <taxon>Archangiaceae</taxon>
        <taxon>Melittangium</taxon>
    </lineage>
</organism>
<dbReference type="PROSITE" id="PS51257">
    <property type="entry name" value="PROKAR_LIPOPROTEIN"/>
    <property type="match status" value="1"/>
</dbReference>
<sequence length="238" mass="25949">MKRRPPIWPACGLLFWSWASCGRSSSSEAYADSSRSAYSAGEPSLPEGMTVRPDVLLVAFTFRHEAESLEQALPGLKRAVDHYVAAATEVSHGGVSVRMGELEWVVRKTAYRDVVVHGVLEVALPESLDFWGRETLVATLARVGEQEASAAERANAGLIASFSHPRARLKDPEAHREALTKQWVARARVFIHQVESEQAPLRLVSCEPPGEVKQQPISVNEVSLSLTGLGCRLGLATP</sequence>
<accession>A0A250ID58</accession>
<name>A0A250ID58_9BACT</name>
<reference evidence="1 2" key="1">
    <citation type="submission" date="2017-06" db="EMBL/GenBank/DDBJ databases">
        <authorList>
            <person name="Kim H.J."/>
            <person name="Triplett B.A."/>
        </authorList>
    </citation>
    <scope>NUCLEOTIDE SEQUENCE [LARGE SCALE GENOMIC DNA]</scope>
    <source>
        <strain evidence="1 2">DSM 14713</strain>
    </source>
</reference>
<dbReference type="KEGG" id="mbd:MEBOL_002612"/>
<evidence type="ECO:0000313" key="1">
    <source>
        <dbReference type="EMBL" id="ATB29163.1"/>
    </source>
</evidence>
<proteinExistence type="predicted"/>
<evidence type="ECO:0008006" key="3">
    <source>
        <dbReference type="Google" id="ProtNLM"/>
    </source>
</evidence>
<gene>
    <name evidence="1" type="ORF">MEBOL_002612</name>
</gene>
<evidence type="ECO:0000313" key="2">
    <source>
        <dbReference type="Proteomes" id="UP000217289"/>
    </source>
</evidence>
<dbReference type="OrthoDB" id="5524446at2"/>